<evidence type="ECO:0000256" key="1">
    <source>
        <dbReference type="SAM" id="MobiDB-lite"/>
    </source>
</evidence>
<evidence type="ECO:0000313" key="3">
    <source>
        <dbReference type="Proteomes" id="UP000014417"/>
    </source>
</evidence>
<dbReference type="Proteomes" id="UP000014417">
    <property type="component" value="Unassembled WGS sequence"/>
</dbReference>
<dbReference type="EMBL" id="AGZR01000009">
    <property type="protein sequence ID" value="EPD32148.1"/>
    <property type="molecule type" value="Genomic_DNA"/>
</dbReference>
<feature type="region of interest" description="Disordered" evidence="1">
    <location>
        <begin position="1"/>
        <end position="57"/>
    </location>
</feature>
<organism evidence="2 3">
    <name type="scientific">Propionimicrobium lymphophilum ACS-093-V-SCH5</name>
    <dbReference type="NCBI Taxonomy" id="883161"/>
    <lineage>
        <taxon>Bacteria</taxon>
        <taxon>Bacillati</taxon>
        <taxon>Actinomycetota</taxon>
        <taxon>Actinomycetes</taxon>
        <taxon>Propionibacteriales</taxon>
        <taxon>Propionibacteriaceae</taxon>
        <taxon>Propionimicrobium</taxon>
    </lineage>
</organism>
<dbReference type="AlphaFoldDB" id="S2VXD2"/>
<reference evidence="2 3" key="1">
    <citation type="submission" date="2013-04" db="EMBL/GenBank/DDBJ databases">
        <title>The Genome Sequence of Propionimicrobium lymphophilum ACS-093-V-SCH5.</title>
        <authorList>
            <consortium name="The Broad Institute Genomics Platform"/>
            <person name="Earl A."/>
            <person name="Ward D."/>
            <person name="Feldgarden M."/>
            <person name="Gevers D."/>
            <person name="Saerens B."/>
            <person name="Vaneechoutte M."/>
            <person name="Walker B."/>
            <person name="Young S."/>
            <person name="Zeng Q."/>
            <person name="Gargeya S."/>
            <person name="Fitzgerald M."/>
            <person name="Haas B."/>
            <person name="Abouelleil A."/>
            <person name="Allen A.W."/>
            <person name="Alvarado L."/>
            <person name="Arachchi H.M."/>
            <person name="Berlin A.M."/>
            <person name="Chapman S.B."/>
            <person name="Gainer-Dewar J."/>
            <person name="Goldberg J."/>
            <person name="Griggs A."/>
            <person name="Gujja S."/>
            <person name="Hansen M."/>
            <person name="Howarth C."/>
            <person name="Imamovic A."/>
            <person name="Ireland A."/>
            <person name="Larimer J."/>
            <person name="McCowan C."/>
            <person name="Murphy C."/>
            <person name="Pearson M."/>
            <person name="Poon T.W."/>
            <person name="Priest M."/>
            <person name="Roberts A."/>
            <person name="Saif S."/>
            <person name="Shea T."/>
            <person name="Sisk P."/>
            <person name="Sykes S."/>
            <person name="Wortman J."/>
            <person name="Nusbaum C."/>
            <person name="Birren B."/>
        </authorList>
    </citation>
    <scope>NUCLEOTIDE SEQUENCE [LARGE SCALE GENOMIC DNA]</scope>
    <source>
        <strain evidence="2 3">ACS-093-V-SCH5</strain>
    </source>
</reference>
<comment type="caution">
    <text evidence="2">The sequence shown here is derived from an EMBL/GenBank/DDBJ whole genome shotgun (WGS) entry which is preliminary data.</text>
</comment>
<evidence type="ECO:0000313" key="2">
    <source>
        <dbReference type="EMBL" id="EPD32148.1"/>
    </source>
</evidence>
<sequence length="75" mass="8328">MPKQHSSRVEQQGSRDAGARKHSRDLGRDGITRMVDRDRALRARGLGGAEEGKTSSATLREDEVLPYLIARIRGQ</sequence>
<gene>
    <name evidence="2" type="ORF">HMPREF9306_01712</name>
</gene>
<dbReference type="RefSeq" id="WP_016456523.1">
    <property type="nucleotide sequence ID" value="NZ_KE150269.1"/>
</dbReference>
<protein>
    <submittedName>
        <fullName evidence="2">Uncharacterized protein</fullName>
    </submittedName>
</protein>
<proteinExistence type="predicted"/>
<accession>S2VXD2</accession>
<name>S2VXD2_9ACTN</name>
<keyword evidence="3" id="KW-1185">Reference proteome</keyword>
<dbReference type="HOGENOM" id="CLU_2668132_0_0_11"/>
<feature type="compositionally biased region" description="Basic and acidic residues" evidence="1">
    <location>
        <begin position="24"/>
        <end position="41"/>
    </location>
</feature>